<dbReference type="GO" id="GO:0004519">
    <property type="term" value="F:endonuclease activity"/>
    <property type="evidence" value="ECO:0007669"/>
    <property type="project" value="UniProtKB-KW"/>
</dbReference>
<keyword evidence="2" id="KW-0255">Endonuclease</keyword>
<dbReference type="Pfam" id="PF00149">
    <property type="entry name" value="Metallophos"/>
    <property type="match status" value="1"/>
</dbReference>
<dbReference type="GO" id="GO:0016874">
    <property type="term" value="F:ligase activity"/>
    <property type="evidence" value="ECO:0007669"/>
    <property type="project" value="UniProtKB-KW"/>
</dbReference>
<dbReference type="Gene3D" id="3.60.21.10">
    <property type="match status" value="1"/>
</dbReference>
<evidence type="ECO:0000259" key="1">
    <source>
        <dbReference type="Pfam" id="PF00149"/>
    </source>
</evidence>
<dbReference type="InterPro" id="IPR024173">
    <property type="entry name" value="Pesterase_MJ0037-like"/>
</dbReference>
<dbReference type="EMBL" id="JBHZOL010000066">
    <property type="protein sequence ID" value="MFE4106554.1"/>
    <property type="molecule type" value="Genomic_DNA"/>
</dbReference>
<dbReference type="InterPro" id="IPR026336">
    <property type="entry name" value="PdeM-like"/>
</dbReference>
<reference evidence="2 3" key="1">
    <citation type="submission" date="2024-10" db="EMBL/GenBank/DDBJ databases">
        <authorList>
            <person name="Ratan Roy A."/>
            <person name="Morales Sandoval P.H."/>
            <person name="De Los Santos Villalobos S."/>
            <person name="Chakraborty S."/>
            <person name="Mukherjee J."/>
        </authorList>
    </citation>
    <scope>NUCLEOTIDE SEQUENCE [LARGE SCALE GENOMIC DNA]</scope>
    <source>
        <strain evidence="2 3">S1</strain>
    </source>
</reference>
<organism evidence="2 3">
    <name type="scientific">Almyronema epifaneia S1</name>
    <dbReference type="NCBI Taxonomy" id="2991925"/>
    <lineage>
        <taxon>Bacteria</taxon>
        <taxon>Bacillati</taxon>
        <taxon>Cyanobacteriota</taxon>
        <taxon>Cyanophyceae</taxon>
        <taxon>Nodosilineales</taxon>
        <taxon>Nodosilineaceae</taxon>
        <taxon>Almyronema</taxon>
        <taxon>Almyronema epifaneia</taxon>
    </lineage>
</organism>
<dbReference type="InterPro" id="IPR029052">
    <property type="entry name" value="Metallo-depent_PP-like"/>
</dbReference>
<dbReference type="PANTHER" id="PTHR39323">
    <property type="entry name" value="BLR1149 PROTEIN"/>
    <property type="match status" value="1"/>
</dbReference>
<dbReference type="EC" id="3.1.-.-" evidence="2"/>
<keyword evidence="2" id="KW-0540">Nuclease</keyword>
<dbReference type="Proteomes" id="UP001600165">
    <property type="component" value="Unassembled WGS sequence"/>
</dbReference>
<dbReference type="NCBIfam" id="TIGR04123">
    <property type="entry name" value="P_estr_lig_assc"/>
    <property type="match status" value="1"/>
</dbReference>
<dbReference type="GO" id="GO:0016787">
    <property type="term" value="F:hydrolase activity"/>
    <property type="evidence" value="ECO:0007669"/>
    <property type="project" value="UniProtKB-KW"/>
</dbReference>
<dbReference type="InterPro" id="IPR004843">
    <property type="entry name" value="Calcineurin-like_PHP"/>
</dbReference>
<proteinExistence type="predicted"/>
<evidence type="ECO:0000313" key="3">
    <source>
        <dbReference type="Proteomes" id="UP001600165"/>
    </source>
</evidence>
<keyword evidence="2" id="KW-0378">Hydrolase</keyword>
<dbReference type="PIRSF" id="PIRSF000887">
    <property type="entry name" value="Pesterase_MJ0037"/>
    <property type="match status" value="1"/>
</dbReference>
<protein>
    <submittedName>
        <fullName evidence="2">Ligase-associated DNA damage response endonuclease PdeM</fullName>
        <ecNumber evidence="2">3.1.-.-</ecNumber>
    </submittedName>
</protein>
<keyword evidence="2" id="KW-0436">Ligase</keyword>
<dbReference type="RefSeq" id="WP_377964416.1">
    <property type="nucleotide sequence ID" value="NZ_JBHZOL010000066.1"/>
</dbReference>
<name>A0ABW6IGS3_9CYAN</name>
<evidence type="ECO:0000313" key="2">
    <source>
        <dbReference type="EMBL" id="MFE4106554.1"/>
    </source>
</evidence>
<keyword evidence="3" id="KW-1185">Reference proteome</keyword>
<sequence>MMQLLDFDNITLTLLPQKGVYIKSLDSLLVADVHLGKSENFQQFGLPIPSAVNQTTLDRLTQLCHQLTPKRLLVLGDLFHSRLALTESVLLPLKQFIAFTGVEVQLVLGNHDRGLASLLSDYGIQCIDGALELENVILSHEPLTQSDRLNICGHLHPCLHLRTALDRLRLPCFFLDKSAKQLILPAFGEFTGGYEVKLQPQTAAYIAVEDTIVAFEG</sequence>
<comment type="caution">
    <text evidence="2">The sequence shown here is derived from an EMBL/GenBank/DDBJ whole genome shotgun (WGS) entry which is preliminary data.</text>
</comment>
<feature type="domain" description="Calcineurin-like phosphoesterase" evidence="1">
    <location>
        <begin position="28"/>
        <end position="123"/>
    </location>
</feature>
<dbReference type="SUPFAM" id="SSF56300">
    <property type="entry name" value="Metallo-dependent phosphatases"/>
    <property type="match status" value="1"/>
</dbReference>
<accession>A0ABW6IGS3</accession>
<dbReference type="PANTHER" id="PTHR39323:SF1">
    <property type="entry name" value="BLR1149 PROTEIN"/>
    <property type="match status" value="1"/>
</dbReference>
<gene>
    <name evidence="2" type="primary">pdeM</name>
    <name evidence="2" type="ORF">ACFVKH_09715</name>
</gene>